<name>A0ABW2CTV8_9ACTN</name>
<keyword evidence="2" id="KW-1185">Reference proteome</keyword>
<accession>A0ABW2CTV8</accession>
<organism evidence="1 2">
    <name type="scientific">Actinomadura yumaensis</name>
    <dbReference type="NCBI Taxonomy" id="111807"/>
    <lineage>
        <taxon>Bacteria</taxon>
        <taxon>Bacillati</taxon>
        <taxon>Actinomycetota</taxon>
        <taxon>Actinomycetes</taxon>
        <taxon>Streptosporangiales</taxon>
        <taxon>Thermomonosporaceae</taxon>
        <taxon>Actinomadura</taxon>
    </lineage>
</organism>
<evidence type="ECO:0000313" key="1">
    <source>
        <dbReference type="EMBL" id="MFC6885164.1"/>
    </source>
</evidence>
<reference evidence="2" key="1">
    <citation type="journal article" date="2019" name="Int. J. Syst. Evol. Microbiol.">
        <title>The Global Catalogue of Microorganisms (GCM) 10K type strain sequencing project: providing services to taxonomists for standard genome sequencing and annotation.</title>
        <authorList>
            <consortium name="The Broad Institute Genomics Platform"/>
            <consortium name="The Broad Institute Genome Sequencing Center for Infectious Disease"/>
            <person name="Wu L."/>
            <person name="Ma J."/>
        </authorList>
    </citation>
    <scope>NUCLEOTIDE SEQUENCE [LARGE SCALE GENOMIC DNA]</scope>
    <source>
        <strain evidence="2">JCM 3369</strain>
    </source>
</reference>
<protein>
    <submittedName>
        <fullName evidence="1">Uncharacterized protein</fullName>
    </submittedName>
</protein>
<evidence type="ECO:0000313" key="2">
    <source>
        <dbReference type="Proteomes" id="UP001596380"/>
    </source>
</evidence>
<dbReference type="RefSeq" id="WP_160818967.1">
    <property type="nucleotide sequence ID" value="NZ_JBHSXE010000001.1"/>
</dbReference>
<dbReference type="EMBL" id="JBHSXS010000034">
    <property type="protein sequence ID" value="MFC6885164.1"/>
    <property type="molecule type" value="Genomic_DNA"/>
</dbReference>
<sequence length="115" mass="12660">MDDDARTARPGALVPVAVAAWEQAWRVRGRRMTLCHAVCAITTDRAQRALAGAPAEPIARGLWTAWHTVHPVMERLMLAHGYLPASVAEVREDARLLIGDMAHEAREHAESHRPG</sequence>
<gene>
    <name evidence="1" type="ORF">ACFQKB_35785</name>
</gene>
<proteinExistence type="predicted"/>
<comment type="caution">
    <text evidence="1">The sequence shown here is derived from an EMBL/GenBank/DDBJ whole genome shotgun (WGS) entry which is preliminary data.</text>
</comment>
<dbReference type="Proteomes" id="UP001596380">
    <property type="component" value="Unassembled WGS sequence"/>
</dbReference>